<gene>
    <name evidence="1" type="ORF">NEMBOFW57_002737</name>
</gene>
<comment type="caution">
    <text evidence="1">The sequence shown here is derived from an EMBL/GenBank/DDBJ whole genome shotgun (WGS) entry which is preliminary data.</text>
</comment>
<protein>
    <submittedName>
        <fullName evidence="1">Uncharacterized protein</fullName>
    </submittedName>
</protein>
<organism evidence="1 2">
    <name type="scientific">Staphylotrichum longicolle</name>
    <dbReference type="NCBI Taxonomy" id="669026"/>
    <lineage>
        <taxon>Eukaryota</taxon>
        <taxon>Fungi</taxon>
        <taxon>Dikarya</taxon>
        <taxon>Ascomycota</taxon>
        <taxon>Pezizomycotina</taxon>
        <taxon>Sordariomycetes</taxon>
        <taxon>Sordariomycetidae</taxon>
        <taxon>Sordariales</taxon>
        <taxon>Chaetomiaceae</taxon>
        <taxon>Staphylotrichum</taxon>
    </lineage>
</organism>
<evidence type="ECO:0000313" key="1">
    <source>
        <dbReference type="EMBL" id="KAG7292699.1"/>
    </source>
</evidence>
<reference evidence="1" key="1">
    <citation type="submission" date="2023-02" db="EMBL/GenBank/DDBJ databases">
        <authorList>
            <person name="Palmer J.M."/>
        </authorList>
    </citation>
    <scope>NUCLEOTIDE SEQUENCE</scope>
    <source>
        <strain evidence="1">FW57</strain>
    </source>
</reference>
<dbReference type="Proteomes" id="UP001197093">
    <property type="component" value="Unassembled WGS sequence"/>
</dbReference>
<sequence>MRGQWSTDSIQAGDFFSSETVSPKPVHRLNYSIEVESFSVEEIQGHLAGLLSAYRAFFLEPDEEEPPRSGDAESAERSRGILRAIFGHQLGSAENEDFLLQGEEEDVLDALLKWTCESHMNSRDRHGPFEDPGACLVCLDGIATVPFVKNILLEGTVSWQMGNIQHGFLLEIEELEIA</sequence>
<dbReference type="AlphaFoldDB" id="A0AAD4HYY5"/>
<accession>A0AAD4HYY5</accession>
<dbReference type="EMBL" id="JAHCVI010000001">
    <property type="protein sequence ID" value="KAG7292699.1"/>
    <property type="molecule type" value="Genomic_DNA"/>
</dbReference>
<proteinExistence type="predicted"/>
<keyword evidence="2" id="KW-1185">Reference proteome</keyword>
<name>A0AAD4HYY5_9PEZI</name>
<evidence type="ECO:0000313" key="2">
    <source>
        <dbReference type="Proteomes" id="UP001197093"/>
    </source>
</evidence>